<dbReference type="InterPro" id="IPR011004">
    <property type="entry name" value="Trimer_LpxA-like_sf"/>
</dbReference>
<comment type="similarity">
    <text evidence="1 5">Belongs to the transferase hexapeptide repeat family.</text>
</comment>
<sequence>MTEKDKMLAGELYNSGDAELVALRNAARIKRQAVNQEMDGAKRSQLMKDWLGTTGQRIYVETPVTLDYGCNVHVGEDFYANFNWTVLDTCPVTIGKNAMLGPNVQFYTALHPLDAEERIAGPEYGAPITIGDRVWIGGGAIILAGVTLGDNVVVGAGSVVTKSFGDNVVIAGNPARVIRQLDKKEN</sequence>
<evidence type="ECO:0000256" key="3">
    <source>
        <dbReference type="ARBA" id="ARBA00022737"/>
    </source>
</evidence>
<dbReference type="SUPFAM" id="SSF51161">
    <property type="entry name" value="Trimeric LpxA-like enzymes"/>
    <property type="match status" value="1"/>
</dbReference>
<dbReference type="Gene3D" id="2.160.10.10">
    <property type="entry name" value="Hexapeptide repeat proteins"/>
    <property type="match status" value="1"/>
</dbReference>
<keyword evidence="8" id="KW-1185">Reference proteome</keyword>
<dbReference type="RefSeq" id="WP_253362703.1">
    <property type="nucleotide sequence ID" value="NZ_JALJXU010000001.1"/>
</dbReference>
<keyword evidence="2 5" id="KW-0808">Transferase</keyword>
<dbReference type="EC" id="2.3.1.-" evidence="5"/>
<evidence type="ECO:0000256" key="5">
    <source>
        <dbReference type="RuleBase" id="RU367021"/>
    </source>
</evidence>
<dbReference type="GO" id="GO:0008925">
    <property type="term" value="F:maltose O-acetyltransferase activity"/>
    <property type="evidence" value="ECO:0007669"/>
    <property type="project" value="UniProtKB-EC"/>
</dbReference>
<evidence type="ECO:0000256" key="1">
    <source>
        <dbReference type="ARBA" id="ARBA00007274"/>
    </source>
</evidence>
<gene>
    <name evidence="7" type="ORF">ABID27_000234</name>
</gene>
<feature type="domain" description="Maltose/galactoside acetyltransferase" evidence="6">
    <location>
        <begin position="4"/>
        <end position="56"/>
    </location>
</feature>
<evidence type="ECO:0000256" key="4">
    <source>
        <dbReference type="ARBA" id="ARBA00023315"/>
    </source>
</evidence>
<evidence type="ECO:0000256" key="2">
    <source>
        <dbReference type="ARBA" id="ARBA00022679"/>
    </source>
</evidence>
<proteinExistence type="inferred from homology"/>
<name>A0ABV2JIT1_9STRE</name>
<dbReference type="Proteomes" id="UP001549055">
    <property type="component" value="Unassembled WGS sequence"/>
</dbReference>
<dbReference type="PANTHER" id="PTHR43017:SF1">
    <property type="entry name" value="ACETYLTRANSFERASE YJL218W-RELATED"/>
    <property type="match status" value="1"/>
</dbReference>
<reference evidence="7 8" key="1">
    <citation type="submission" date="2024-06" db="EMBL/GenBank/DDBJ databases">
        <title>Genomic Encyclopedia of Type Strains, Phase IV (KMG-IV): sequencing the most valuable type-strain genomes for metagenomic binning, comparative biology and taxonomic classification.</title>
        <authorList>
            <person name="Goeker M."/>
        </authorList>
    </citation>
    <scope>NUCLEOTIDE SEQUENCE [LARGE SCALE GENOMIC DNA]</scope>
    <source>
        <strain evidence="7 8">DSM 15349</strain>
    </source>
</reference>
<dbReference type="InterPro" id="IPR039369">
    <property type="entry name" value="LacA-like"/>
</dbReference>
<dbReference type="Pfam" id="PF14602">
    <property type="entry name" value="Hexapep_2"/>
    <property type="match status" value="1"/>
</dbReference>
<dbReference type="PANTHER" id="PTHR43017">
    <property type="entry name" value="GALACTOSIDE O-ACETYLTRANSFERASE"/>
    <property type="match status" value="1"/>
</dbReference>
<evidence type="ECO:0000313" key="8">
    <source>
        <dbReference type="Proteomes" id="UP001549055"/>
    </source>
</evidence>
<dbReference type="SMART" id="SM01266">
    <property type="entry name" value="Mac"/>
    <property type="match status" value="1"/>
</dbReference>
<dbReference type="EMBL" id="JBEPMK010000001">
    <property type="protein sequence ID" value="MET3643617.1"/>
    <property type="molecule type" value="Genomic_DNA"/>
</dbReference>
<keyword evidence="4 5" id="KW-0012">Acyltransferase</keyword>
<dbReference type="InterPro" id="IPR024688">
    <property type="entry name" value="Mac_dom"/>
</dbReference>
<protein>
    <recommendedName>
        <fullName evidence="5">Acetyltransferase</fullName>
        <ecNumber evidence="5">2.3.1.-</ecNumber>
    </recommendedName>
</protein>
<dbReference type="Pfam" id="PF12464">
    <property type="entry name" value="Mac"/>
    <property type="match status" value="1"/>
</dbReference>
<keyword evidence="3" id="KW-0677">Repeat</keyword>
<organism evidence="7 8">
    <name type="scientific">Streptococcus gallinaceus</name>
    <dbReference type="NCBI Taxonomy" id="165758"/>
    <lineage>
        <taxon>Bacteria</taxon>
        <taxon>Bacillati</taxon>
        <taxon>Bacillota</taxon>
        <taxon>Bacilli</taxon>
        <taxon>Lactobacillales</taxon>
        <taxon>Streptococcaceae</taxon>
        <taxon>Streptococcus</taxon>
    </lineage>
</organism>
<evidence type="ECO:0000259" key="6">
    <source>
        <dbReference type="SMART" id="SM01266"/>
    </source>
</evidence>
<dbReference type="InterPro" id="IPR001451">
    <property type="entry name" value="Hexapep"/>
</dbReference>
<accession>A0ABV2JIT1</accession>
<dbReference type="CDD" id="cd03357">
    <property type="entry name" value="LbH_MAT_GAT"/>
    <property type="match status" value="1"/>
</dbReference>
<evidence type="ECO:0000313" key="7">
    <source>
        <dbReference type="EMBL" id="MET3643617.1"/>
    </source>
</evidence>
<comment type="caution">
    <text evidence="7">The sequence shown here is derived from an EMBL/GenBank/DDBJ whole genome shotgun (WGS) entry which is preliminary data.</text>
</comment>